<comment type="caution">
    <text evidence="2">The sequence shown here is derived from an EMBL/GenBank/DDBJ whole genome shotgun (WGS) entry which is preliminary data.</text>
</comment>
<dbReference type="AlphaFoldDB" id="A0A5B7K303"/>
<protein>
    <submittedName>
        <fullName evidence="2">Uncharacterized protein</fullName>
    </submittedName>
</protein>
<feature type="compositionally biased region" description="Low complexity" evidence="1">
    <location>
        <begin position="34"/>
        <end position="44"/>
    </location>
</feature>
<reference evidence="2 3" key="1">
    <citation type="submission" date="2019-05" db="EMBL/GenBank/DDBJ databases">
        <title>Another draft genome of Portunus trituberculatus and its Hox gene families provides insights of decapod evolution.</title>
        <authorList>
            <person name="Jeong J.-H."/>
            <person name="Song I."/>
            <person name="Kim S."/>
            <person name="Choi T."/>
            <person name="Kim D."/>
            <person name="Ryu S."/>
            <person name="Kim W."/>
        </authorList>
    </citation>
    <scope>NUCLEOTIDE SEQUENCE [LARGE SCALE GENOMIC DNA]</scope>
    <source>
        <tissue evidence="2">Muscle</tissue>
    </source>
</reference>
<evidence type="ECO:0000313" key="3">
    <source>
        <dbReference type="Proteomes" id="UP000324222"/>
    </source>
</evidence>
<evidence type="ECO:0000313" key="2">
    <source>
        <dbReference type="EMBL" id="MPD01286.1"/>
    </source>
</evidence>
<proteinExistence type="predicted"/>
<dbReference type="EMBL" id="VSRR010126458">
    <property type="protein sequence ID" value="MPD01286.1"/>
    <property type="molecule type" value="Genomic_DNA"/>
</dbReference>
<keyword evidence="3" id="KW-1185">Reference proteome</keyword>
<feature type="region of interest" description="Disordered" evidence="1">
    <location>
        <begin position="32"/>
        <end position="55"/>
    </location>
</feature>
<evidence type="ECO:0000256" key="1">
    <source>
        <dbReference type="SAM" id="MobiDB-lite"/>
    </source>
</evidence>
<gene>
    <name evidence="2" type="ORF">E2C01_096806</name>
</gene>
<dbReference type="Proteomes" id="UP000324222">
    <property type="component" value="Unassembled WGS sequence"/>
</dbReference>
<accession>A0A5B7K303</accession>
<sequence>MEFMNMQIHELPFLAFPLRVFSCTRRRSTLQLASSSSSSSSSSSHLPGEGIAQGRNRTDAGLLGLLWLGVEVAV</sequence>
<organism evidence="2 3">
    <name type="scientific">Portunus trituberculatus</name>
    <name type="common">Swimming crab</name>
    <name type="synonym">Neptunus trituberculatus</name>
    <dbReference type="NCBI Taxonomy" id="210409"/>
    <lineage>
        <taxon>Eukaryota</taxon>
        <taxon>Metazoa</taxon>
        <taxon>Ecdysozoa</taxon>
        <taxon>Arthropoda</taxon>
        <taxon>Crustacea</taxon>
        <taxon>Multicrustacea</taxon>
        <taxon>Malacostraca</taxon>
        <taxon>Eumalacostraca</taxon>
        <taxon>Eucarida</taxon>
        <taxon>Decapoda</taxon>
        <taxon>Pleocyemata</taxon>
        <taxon>Brachyura</taxon>
        <taxon>Eubrachyura</taxon>
        <taxon>Portunoidea</taxon>
        <taxon>Portunidae</taxon>
        <taxon>Portuninae</taxon>
        <taxon>Portunus</taxon>
    </lineage>
</organism>
<name>A0A5B7K303_PORTR</name>